<organism evidence="1 2">
    <name type="scientific">Stylosanthes scabra</name>
    <dbReference type="NCBI Taxonomy" id="79078"/>
    <lineage>
        <taxon>Eukaryota</taxon>
        <taxon>Viridiplantae</taxon>
        <taxon>Streptophyta</taxon>
        <taxon>Embryophyta</taxon>
        <taxon>Tracheophyta</taxon>
        <taxon>Spermatophyta</taxon>
        <taxon>Magnoliopsida</taxon>
        <taxon>eudicotyledons</taxon>
        <taxon>Gunneridae</taxon>
        <taxon>Pentapetalae</taxon>
        <taxon>rosids</taxon>
        <taxon>fabids</taxon>
        <taxon>Fabales</taxon>
        <taxon>Fabaceae</taxon>
        <taxon>Papilionoideae</taxon>
        <taxon>50 kb inversion clade</taxon>
        <taxon>dalbergioids sensu lato</taxon>
        <taxon>Dalbergieae</taxon>
        <taxon>Pterocarpus clade</taxon>
        <taxon>Stylosanthes</taxon>
    </lineage>
</organism>
<dbReference type="EMBL" id="JASCZI010181255">
    <property type="protein sequence ID" value="MED6179991.1"/>
    <property type="molecule type" value="Genomic_DNA"/>
</dbReference>
<accession>A0ABU6W3J7</accession>
<feature type="non-terminal residue" evidence="1">
    <location>
        <position position="1"/>
    </location>
</feature>
<proteinExistence type="predicted"/>
<sequence>TWLGNYMSLMRSMHQELNRRAEARGIDVELLKQQPREELQQIQAYRQQTGACDEKM</sequence>
<name>A0ABU6W3J7_9FABA</name>
<keyword evidence="2" id="KW-1185">Reference proteome</keyword>
<protein>
    <submittedName>
        <fullName evidence="1">Uncharacterized protein</fullName>
    </submittedName>
</protein>
<evidence type="ECO:0000313" key="1">
    <source>
        <dbReference type="EMBL" id="MED6179991.1"/>
    </source>
</evidence>
<dbReference type="Proteomes" id="UP001341840">
    <property type="component" value="Unassembled WGS sequence"/>
</dbReference>
<gene>
    <name evidence="1" type="ORF">PIB30_006108</name>
</gene>
<evidence type="ECO:0000313" key="2">
    <source>
        <dbReference type="Proteomes" id="UP001341840"/>
    </source>
</evidence>
<comment type="caution">
    <text evidence="1">The sequence shown here is derived from an EMBL/GenBank/DDBJ whole genome shotgun (WGS) entry which is preliminary data.</text>
</comment>
<reference evidence="1 2" key="1">
    <citation type="journal article" date="2023" name="Plants (Basel)">
        <title>Bridging the Gap: Combining Genomics and Transcriptomics Approaches to Understand Stylosanthes scabra, an Orphan Legume from the Brazilian Caatinga.</title>
        <authorList>
            <person name="Ferreira-Neto J.R.C."/>
            <person name="da Silva M.D."/>
            <person name="Binneck E."/>
            <person name="de Melo N.F."/>
            <person name="da Silva R.H."/>
            <person name="de Melo A.L.T.M."/>
            <person name="Pandolfi V."/>
            <person name="Bustamante F.O."/>
            <person name="Brasileiro-Vidal A.C."/>
            <person name="Benko-Iseppon A.M."/>
        </authorList>
    </citation>
    <scope>NUCLEOTIDE SEQUENCE [LARGE SCALE GENOMIC DNA]</scope>
    <source>
        <tissue evidence="1">Leaves</tissue>
    </source>
</reference>